<feature type="region of interest" description="Disordered" evidence="1">
    <location>
        <begin position="735"/>
        <end position="811"/>
    </location>
</feature>
<evidence type="ECO:0000256" key="1">
    <source>
        <dbReference type="SAM" id="MobiDB-lite"/>
    </source>
</evidence>
<feature type="compositionally biased region" description="Low complexity" evidence="1">
    <location>
        <begin position="374"/>
        <end position="388"/>
    </location>
</feature>
<feature type="compositionally biased region" description="Polar residues" evidence="1">
    <location>
        <begin position="70"/>
        <end position="79"/>
    </location>
</feature>
<proteinExistence type="predicted"/>
<keyword evidence="3" id="KW-1185">Reference proteome</keyword>
<feature type="region of interest" description="Disordered" evidence="1">
    <location>
        <begin position="875"/>
        <end position="909"/>
    </location>
</feature>
<feature type="compositionally biased region" description="Low complexity" evidence="1">
    <location>
        <begin position="463"/>
        <end position="480"/>
    </location>
</feature>
<name>A0A2H3K1A2_WOLCO</name>
<evidence type="ECO:0000313" key="2">
    <source>
        <dbReference type="EMBL" id="PCH42794.1"/>
    </source>
</evidence>
<feature type="compositionally biased region" description="Low complexity" evidence="1">
    <location>
        <begin position="95"/>
        <end position="104"/>
    </location>
</feature>
<feature type="compositionally biased region" description="Polar residues" evidence="1">
    <location>
        <begin position="545"/>
        <end position="554"/>
    </location>
</feature>
<protein>
    <submittedName>
        <fullName evidence="2">Uncharacterized protein</fullName>
    </submittedName>
</protein>
<feature type="compositionally biased region" description="Basic and acidic residues" evidence="1">
    <location>
        <begin position="133"/>
        <end position="142"/>
    </location>
</feature>
<feature type="compositionally biased region" description="Polar residues" evidence="1">
    <location>
        <begin position="315"/>
        <end position="333"/>
    </location>
</feature>
<feature type="compositionally biased region" description="Polar residues" evidence="1">
    <location>
        <begin position="800"/>
        <end position="810"/>
    </location>
</feature>
<feature type="compositionally biased region" description="Low complexity" evidence="1">
    <location>
        <begin position="613"/>
        <end position="641"/>
    </location>
</feature>
<feature type="region of interest" description="Disordered" evidence="1">
    <location>
        <begin position="1"/>
        <end position="169"/>
    </location>
</feature>
<dbReference type="Proteomes" id="UP000218811">
    <property type="component" value="Unassembled WGS sequence"/>
</dbReference>
<feature type="compositionally biased region" description="Low complexity" evidence="1">
    <location>
        <begin position="879"/>
        <end position="898"/>
    </location>
</feature>
<feature type="compositionally biased region" description="Basic and acidic residues" evidence="1">
    <location>
        <begin position="417"/>
        <end position="432"/>
    </location>
</feature>
<dbReference type="AlphaFoldDB" id="A0A2H3K1A2"/>
<feature type="compositionally biased region" description="Polar residues" evidence="1">
    <location>
        <begin position="26"/>
        <end position="35"/>
    </location>
</feature>
<feature type="region of interest" description="Disordered" evidence="1">
    <location>
        <begin position="217"/>
        <end position="252"/>
    </location>
</feature>
<sequence>MQQPPRAQSSIPVFTPRKSQGAPPATDSTPQLGFTSSSRHLSVSSSPTRSKFDSPLSTTGGLTPFRSFRSLFSSNTSKSAPPATHISAANSSKISLSGLGSLRRPTNGQRRGSGSDTNLQSTLSQDSPILEVELPRPGKESLFDDADFSTVAPERKSDTEAGSALSSNLSTDKVLPTLPVVPTELSVILEADSSRISQHIPTLDSSKIITEEDNLFYDKSTPPRAHSDNWSGPRTPRKSPHAESPVLDLSPNDVTNEVLQALGGRKHTKGWSTETILDDSAADNDALAAHGAAGDPDLSFNLKDLDPDLAAILNPNRTTSSTRAVGHSTPSPTRSEKHRPPLPTSAEIRASLPWQTTASESGPRPALSTPARYPASLSNSTSSNRPSAYAPLPLARSVSERPTYQRTAPPSPLSASHRLDSQSPEPRDREPPMSEYSRPFRRSFTGGTADTYRATASRTFTPARASARVSSYGSSSLASRQIDRSPTRASIDVPLRSSTSRPTSAASRLTTSSSLSNSRYGPARPSLDTDRLDTTFRPRTRERSSSVNEVTESRTPLPRFLASNLESRTARALAALDRERESMRRSVGGAMSTALTTRSSIDDRDVRARAVHSRSAFSESTSASTASWSRRSGSASRAGSAPRTVGSPRSEVLSVARTASSSTAVSSTSTAAAQLQAEMDTMRERHSVETGALLSALADSQRTTRVLRQENMELRDRIQELEERFEDAMEEIERMRRLPPPPPPPSQPEPQPERRAPRSRYARDESRSPVRPEGARARAQASFSPSSVGSPSSLELGNAAPSTPGGQTNDFLDVRSKRISTTSSLFPRPPANMKMLTNEDSLLVDFPAVSFSSRPGSPSSPTAMIAKLPVAQNDHKGADASAGDTSSTTTNCSFSSESPQSLRLRPEDLRHLEDMHSISLDLHAGDSDEDVEAFRL</sequence>
<feature type="region of interest" description="Disordered" evidence="1">
    <location>
        <begin position="313"/>
        <end position="554"/>
    </location>
</feature>
<dbReference type="STRING" id="742152.A0A2H3K1A2"/>
<accession>A0A2H3K1A2</accession>
<reference evidence="2 3" key="1">
    <citation type="journal article" date="2012" name="Science">
        <title>The Paleozoic origin of enzymatic lignin decomposition reconstructed from 31 fungal genomes.</title>
        <authorList>
            <person name="Floudas D."/>
            <person name="Binder M."/>
            <person name="Riley R."/>
            <person name="Barry K."/>
            <person name="Blanchette R.A."/>
            <person name="Henrissat B."/>
            <person name="Martinez A.T."/>
            <person name="Otillar R."/>
            <person name="Spatafora J.W."/>
            <person name="Yadav J.S."/>
            <person name="Aerts A."/>
            <person name="Benoit I."/>
            <person name="Boyd A."/>
            <person name="Carlson A."/>
            <person name="Copeland A."/>
            <person name="Coutinho P.M."/>
            <person name="de Vries R.P."/>
            <person name="Ferreira P."/>
            <person name="Findley K."/>
            <person name="Foster B."/>
            <person name="Gaskell J."/>
            <person name="Glotzer D."/>
            <person name="Gorecki P."/>
            <person name="Heitman J."/>
            <person name="Hesse C."/>
            <person name="Hori C."/>
            <person name="Igarashi K."/>
            <person name="Jurgens J.A."/>
            <person name="Kallen N."/>
            <person name="Kersten P."/>
            <person name="Kohler A."/>
            <person name="Kuees U."/>
            <person name="Kumar T.K.A."/>
            <person name="Kuo A."/>
            <person name="LaButti K."/>
            <person name="Larrondo L.F."/>
            <person name="Lindquist E."/>
            <person name="Ling A."/>
            <person name="Lombard V."/>
            <person name="Lucas S."/>
            <person name="Lundell T."/>
            <person name="Martin R."/>
            <person name="McLaughlin D.J."/>
            <person name="Morgenstern I."/>
            <person name="Morin E."/>
            <person name="Murat C."/>
            <person name="Nagy L.G."/>
            <person name="Nolan M."/>
            <person name="Ohm R.A."/>
            <person name="Patyshakuliyeva A."/>
            <person name="Rokas A."/>
            <person name="Ruiz-Duenas F.J."/>
            <person name="Sabat G."/>
            <person name="Salamov A."/>
            <person name="Samejima M."/>
            <person name="Schmutz J."/>
            <person name="Slot J.C."/>
            <person name="St John F."/>
            <person name="Stenlid J."/>
            <person name="Sun H."/>
            <person name="Sun S."/>
            <person name="Syed K."/>
            <person name="Tsang A."/>
            <person name="Wiebenga A."/>
            <person name="Young D."/>
            <person name="Pisabarro A."/>
            <person name="Eastwood D.C."/>
            <person name="Martin F."/>
            <person name="Cullen D."/>
            <person name="Grigoriev I.V."/>
            <person name="Hibbett D.S."/>
        </authorList>
    </citation>
    <scope>NUCLEOTIDE SEQUENCE [LARGE SCALE GENOMIC DNA]</scope>
    <source>
        <strain evidence="2 3">MD-104</strain>
    </source>
</reference>
<feature type="compositionally biased region" description="Basic and acidic residues" evidence="1">
    <location>
        <begin position="751"/>
        <end position="776"/>
    </location>
</feature>
<feature type="compositionally biased region" description="Low complexity" evidence="1">
    <location>
        <begin position="494"/>
        <end position="519"/>
    </location>
</feature>
<feature type="compositionally biased region" description="Low complexity" evidence="1">
    <location>
        <begin position="782"/>
        <end position="793"/>
    </location>
</feature>
<feature type="compositionally biased region" description="Basic and acidic residues" evidence="1">
    <location>
        <begin position="527"/>
        <end position="544"/>
    </location>
</feature>
<feature type="compositionally biased region" description="Pro residues" evidence="1">
    <location>
        <begin position="738"/>
        <end position="750"/>
    </location>
</feature>
<feature type="compositionally biased region" description="Low complexity" evidence="1">
    <location>
        <begin position="36"/>
        <end position="49"/>
    </location>
</feature>
<feature type="compositionally biased region" description="Polar residues" evidence="1">
    <location>
        <begin position="106"/>
        <end position="127"/>
    </location>
</feature>
<gene>
    <name evidence="2" type="ORF">WOLCODRAFT_164024</name>
</gene>
<dbReference type="OMA" id="MIMQEEG"/>
<feature type="compositionally biased region" description="Polar residues" evidence="1">
    <location>
        <begin position="1"/>
        <end position="12"/>
    </location>
</feature>
<organism evidence="2 3">
    <name type="scientific">Wolfiporia cocos (strain MD-104)</name>
    <name type="common">Brown rot fungus</name>
    <dbReference type="NCBI Taxonomy" id="742152"/>
    <lineage>
        <taxon>Eukaryota</taxon>
        <taxon>Fungi</taxon>
        <taxon>Dikarya</taxon>
        <taxon>Basidiomycota</taxon>
        <taxon>Agaricomycotina</taxon>
        <taxon>Agaricomycetes</taxon>
        <taxon>Polyporales</taxon>
        <taxon>Phaeolaceae</taxon>
        <taxon>Wolfiporia</taxon>
    </lineage>
</organism>
<feature type="region of interest" description="Disordered" evidence="1">
    <location>
        <begin position="611"/>
        <end position="651"/>
    </location>
</feature>
<dbReference type="OrthoDB" id="3216045at2759"/>
<dbReference type="EMBL" id="KB468135">
    <property type="protein sequence ID" value="PCH42794.1"/>
    <property type="molecule type" value="Genomic_DNA"/>
</dbReference>
<evidence type="ECO:0000313" key="3">
    <source>
        <dbReference type="Proteomes" id="UP000218811"/>
    </source>
</evidence>